<dbReference type="GO" id="GO:0008168">
    <property type="term" value="F:methyltransferase activity"/>
    <property type="evidence" value="ECO:0007669"/>
    <property type="project" value="InterPro"/>
</dbReference>
<dbReference type="EMBL" id="PJQY01001299">
    <property type="protein sequence ID" value="PQQ03846.1"/>
    <property type="molecule type" value="Genomic_DNA"/>
</dbReference>
<gene>
    <name evidence="1" type="ORF">Pyn_36894</name>
</gene>
<keyword evidence="2" id="KW-1185">Reference proteome</keyword>
<dbReference type="OrthoDB" id="289942at2759"/>
<name>A0A314ZPF7_PRUYE</name>
<sequence length="114" mass="12766">MENLYCEFSDYYLDVLAGTLGEAEEVFSTRTPRGEITVLVERKENSPVETPSESQLEDELRDLISNGHSLSTAVKLVADGTSVRKKTIYSIALRKFGKQLGSESHEDPCKRQPE</sequence>
<comment type="caution">
    <text evidence="1">The sequence shown here is derived from an EMBL/GenBank/DDBJ whole genome shotgun (WGS) entry which is preliminary data.</text>
</comment>
<evidence type="ECO:0000313" key="2">
    <source>
        <dbReference type="Proteomes" id="UP000250321"/>
    </source>
</evidence>
<dbReference type="PANTHER" id="PTHR46111">
    <property type="entry name" value="RIBOSOMAL RNA SMALL SUBUNIT METHYLTRANSFERASE I"/>
    <property type="match status" value="1"/>
</dbReference>
<reference evidence="1 2" key="1">
    <citation type="submission" date="2018-02" db="EMBL/GenBank/DDBJ databases">
        <title>Draft genome of wild Prunus yedoensis var. nudiflora.</title>
        <authorList>
            <person name="Baek S."/>
            <person name="Kim J.-H."/>
            <person name="Choi K."/>
            <person name="Kim G.-B."/>
            <person name="Cho A."/>
            <person name="Jang H."/>
            <person name="Shin C.-H."/>
            <person name="Yu H.-J."/>
            <person name="Mun J.-H."/>
        </authorList>
    </citation>
    <scope>NUCLEOTIDE SEQUENCE [LARGE SCALE GENOMIC DNA]</scope>
    <source>
        <strain evidence="2">cv. Jeju island</strain>
        <tissue evidence="1">Leaf</tissue>
    </source>
</reference>
<proteinExistence type="predicted"/>
<protein>
    <submittedName>
        <fullName evidence="1">Uncharacterized protein</fullName>
    </submittedName>
</protein>
<dbReference type="PANTHER" id="PTHR46111:SF1">
    <property type="entry name" value="RIBOSOMAL RNA SMALL SUBUNIT METHYLTRANSFERASE I"/>
    <property type="match status" value="1"/>
</dbReference>
<organism evidence="1 2">
    <name type="scientific">Prunus yedoensis var. nudiflora</name>
    <dbReference type="NCBI Taxonomy" id="2094558"/>
    <lineage>
        <taxon>Eukaryota</taxon>
        <taxon>Viridiplantae</taxon>
        <taxon>Streptophyta</taxon>
        <taxon>Embryophyta</taxon>
        <taxon>Tracheophyta</taxon>
        <taxon>Spermatophyta</taxon>
        <taxon>Magnoliopsida</taxon>
        <taxon>eudicotyledons</taxon>
        <taxon>Gunneridae</taxon>
        <taxon>Pentapetalae</taxon>
        <taxon>rosids</taxon>
        <taxon>fabids</taxon>
        <taxon>Rosales</taxon>
        <taxon>Rosaceae</taxon>
        <taxon>Amygdaloideae</taxon>
        <taxon>Amygdaleae</taxon>
        <taxon>Prunus</taxon>
    </lineage>
</organism>
<dbReference type="STRING" id="2094558.A0A314ZPF7"/>
<accession>A0A314ZPF7</accession>
<dbReference type="InterPro" id="IPR008189">
    <property type="entry name" value="rRNA_ssu_MeTfrase_I"/>
</dbReference>
<evidence type="ECO:0000313" key="1">
    <source>
        <dbReference type="EMBL" id="PQQ03846.1"/>
    </source>
</evidence>
<dbReference type="AlphaFoldDB" id="A0A314ZPF7"/>
<dbReference type="Proteomes" id="UP000250321">
    <property type="component" value="Unassembled WGS sequence"/>
</dbReference>